<feature type="domain" description="HTH lysR-type" evidence="5">
    <location>
        <begin position="1"/>
        <end position="58"/>
    </location>
</feature>
<dbReference type="Proteomes" id="UP001501266">
    <property type="component" value="Unassembled WGS sequence"/>
</dbReference>
<dbReference type="PANTHER" id="PTHR30537:SF3">
    <property type="entry name" value="TRANSCRIPTIONAL REGULATORY PROTEIN"/>
    <property type="match status" value="1"/>
</dbReference>
<reference evidence="6 7" key="1">
    <citation type="journal article" date="2019" name="Int. J. Syst. Evol. Microbiol.">
        <title>The Global Catalogue of Microorganisms (GCM) 10K type strain sequencing project: providing services to taxonomists for standard genome sequencing and annotation.</title>
        <authorList>
            <consortium name="The Broad Institute Genomics Platform"/>
            <consortium name="The Broad Institute Genome Sequencing Center for Infectious Disease"/>
            <person name="Wu L."/>
            <person name="Ma J."/>
        </authorList>
    </citation>
    <scope>NUCLEOTIDE SEQUENCE [LARGE SCALE GENOMIC DNA]</scope>
    <source>
        <strain evidence="6 7">JCM 12398</strain>
    </source>
</reference>
<name>A0ABN1YU71_9MICO</name>
<evidence type="ECO:0000259" key="5">
    <source>
        <dbReference type="PROSITE" id="PS50931"/>
    </source>
</evidence>
<evidence type="ECO:0000313" key="6">
    <source>
        <dbReference type="EMBL" id="GAA1422781.1"/>
    </source>
</evidence>
<evidence type="ECO:0000256" key="4">
    <source>
        <dbReference type="ARBA" id="ARBA00023163"/>
    </source>
</evidence>
<dbReference type="PANTHER" id="PTHR30537">
    <property type="entry name" value="HTH-TYPE TRANSCRIPTIONAL REGULATOR"/>
    <property type="match status" value="1"/>
</dbReference>
<dbReference type="Gene3D" id="3.40.190.290">
    <property type="match status" value="1"/>
</dbReference>
<organism evidence="6 7">
    <name type="scientific">Agrococcus citreus</name>
    <dbReference type="NCBI Taxonomy" id="84643"/>
    <lineage>
        <taxon>Bacteria</taxon>
        <taxon>Bacillati</taxon>
        <taxon>Actinomycetota</taxon>
        <taxon>Actinomycetes</taxon>
        <taxon>Micrococcales</taxon>
        <taxon>Microbacteriaceae</taxon>
        <taxon>Agrococcus</taxon>
    </lineage>
</organism>
<dbReference type="Pfam" id="PF03466">
    <property type="entry name" value="LysR_substrate"/>
    <property type="match status" value="1"/>
</dbReference>
<accession>A0ABN1YU71</accession>
<keyword evidence="3" id="KW-0238">DNA-binding</keyword>
<dbReference type="Pfam" id="PF00126">
    <property type="entry name" value="HTH_1"/>
    <property type="match status" value="1"/>
</dbReference>
<keyword evidence="2" id="KW-0805">Transcription regulation</keyword>
<proteinExistence type="inferred from homology"/>
<evidence type="ECO:0000256" key="3">
    <source>
        <dbReference type="ARBA" id="ARBA00023125"/>
    </source>
</evidence>
<comment type="similarity">
    <text evidence="1">Belongs to the LysR transcriptional regulatory family.</text>
</comment>
<dbReference type="InterPro" id="IPR036390">
    <property type="entry name" value="WH_DNA-bd_sf"/>
</dbReference>
<comment type="caution">
    <text evidence="6">The sequence shown here is derived from an EMBL/GenBank/DDBJ whole genome shotgun (WGS) entry which is preliminary data.</text>
</comment>
<dbReference type="InterPro" id="IPR005119">
    <property type="entry name" value="LysR_subst-bd"/>
</dbReference>
<dbReference type="PROSITE" id="PS50931">
    <property type="entry name" value="HTH_LYSR"/>
    <property type="match status" value="1"/>
</dbReference>
<dbReference type="Gene3D" id="1.10.10.10">
    <property type="entry name" value="Winged helix-like DNA-binding domain superfamily/Winged helix DNA-binding domain"/>
    <property type="match status" value="1"/>
</dbReference>
<dbReference type="InterPro" id="IPR058163">
    <property type="entry name" value="LysR-type_TF_proteobact-type"/>
</dbReference>
<dbReference type="SUPFAM" id="SSF46785">
    <property type="entry name" value="Winged helix' DNA-binding domain"/>
    <property type="match status" value="1"/>
</dbReference>
<evidence type="ECO:0000256" key="1">
    <source>
        <dbReference type="ARBA" id="ARBA00009437"/>
    </source>
</evidence>
<evidence type="ECO:0000313" key="7">
    <source>
        <dbReference type="Proteomes" id="UP001501266"/>
    </source>
</evidence>
<protein>
    <submittedName>
        <fullName evidence="6">LysR family transcriptional regulator</fullName>
    </submittedName>
</protein>
<dbReference type="InterPro" id="IPR036388">
    <property type="entry name" value="WH-like_DNA-bd_sf"/>
</dbReference>
<evidence type="ECO:0000256" key="2">
    <source>
        <dbReference type="ARBA" id="ARBA00023015"/>
    </source>
</evidence>
<dbReference type="RefSeq" id="WP_343919208.1">
    <property type="nucleotide sequence ID" value="NZ_BAAAKK010000004.1"/>
</dbReference>
<keyword evidence="4" id="KW-0804">Transcription</keyword>
<dbReference type="SUPFAM" id="SSF53850">
    <property type="entry name" value="Periplasmic binding protein-like II"/>
    <property type="match status" value="1"/>
</dbReference>
<keyword evidence="7" id="KW-1185">Reference proteome</keyword>
<gene>
    <name evidence="6" type="ORF">GCM10009640_16070</name>
</gene>
<dbReference type="InterPro" id="IPR000847">
    <property type="entry name" value="LysR_HTH_N"/>
</dbReference>
<dbReference type="EMBL" id="BAAAKK010000004">
    <property type="protein sequence ID" value="GAA1422781.1"/>
    <property type="molecule type" value="Genomic_DNA"/>
</dbReference>
<sequence>MDTENLRFLLEVARTGRLRDAAARLQVDETTVSRRISRLEQDLGVRMFDRTPQGWRITEPGRLVIPHAEAIESSVSRAMEAVVSRAGELSGTARILAPDGFGANVLVPGLRPLLDAHPGLSLEVITATTHDLITARDFDVAVTLERPSPRAAAVSHLADYELRCFASRDYIERHGMPGSVEELRRDHDLIWYVDALLDVVPLRVLDELLPRAHARVQTNNITGQHSAARAGLGVGLLPTYIGAADPQLVEVLPEELRISRTYWLVVPSDLTELLRVRAITDAIRALAAAHPQLSAHDVAPGPPRPAAG</sequence>